<dbReference type="CDD" id="cd03244">
    <property type="entry name" value="ABCC_MRP_domain2"/>
    <property type="match status" value="1"/>
</dbReference>
<dbReference type="EMBL" id="KQ947417">
    <property type="protein sequence ID" value="KUJ15876.1"/>
    <property type="molecule type" value="Genomic_DNA"/>
</dbReference>
<dbReference type="FunFam" id="1.20.1560.10:FF:000055">
    <property type="entry name" value="ABC multidrug transporter (Eurofung)"/>
    <property type="match status" value="1"/>
</dbReference>
<evidence type="ECO:0000259" key="11">
    <source>
        <dbReference type="PROSITE" id="PS50893"/>
    </source>
</evidence>
<dbReference type="Pfam" id="PF00664">
    <property type="entry name" value="ABC_membrane"/>
    <property type="match status" value="2"/>
</dbReference>
<dbReference type="GO" id="GO:0016887">
    <property type="term" value="F:ATP hydrolysis activity"/>
    <property type="evidence" value="ECO:0007669"/>
    <property type="project" value="InterPro"/>
</dbReference>
<dbReference type="InterPro" id="IPR011527">
    <property type="entry name" value="ABC1_TM_dom"/>
</dbReference>
<evidence type="ECO:0000259" key="12">
    <source>
        <dbReference type="PROSITE" id="PS50929"/>
    </source>
</evidence>
<dbReference type="PROSITE" id="PS50893">
    <property type="entry name" value="ABC_TRANSPORTER_2"/>
    <property type="match status" value="2"/>
</dbReference>
<sequence>MAYNTTLYNCSVSDDALRPVIINACRSGFDFTLMFEQTILSILPSALLLLLMPFRLFVLYGENIKTIRDVRYGAKAAAVAVFAAVQMSLLILWATYDNIRTPASVPAAALSFVNAIALGQLSYLEHTRSLQPSTLITTYLLLSLLFDAAQARTLYLRTDSNVLAAVLTATIALKLTVLVLEAQNKRSSLRQPYRSYAREALSGIFNRSIFWWLKPLFVGGFSKVLTLDDLGSIDESLSSEPLRDRIQTIWDKRKQPEGEHSLTIACIKTLKWPILSTVFPRLCLIAFNYSQTFLISRLISFVGDPSTAQNKNDGYGLIAAGALIYTGIALSTVHFKHRLYRTITMFRGAAVGLIYNKTMKLQDGVYNESAAVTLMSTDIDRVASSMVSVHEIWAQLIEVIIGIWLLARQVGWVSVIPVVLIILCSIGTQRVSRNFGSAQRIWTAATQKRIAMTSSILGSMKSAKIMGLAGAMTESIQGQRETEVGLSRRYRWIAVLIYTIGSIPTNCGPVLTFIAFAIQARVRHQDTLSTNQAFTSLAILSLVTAPVEALLIAAPLVAAGNGCMQRIQIFLRAASWDDTRLLFQETPSMSSQTPMDNIEMENIGGKESNSVALSIKNLTLRYSPTLEPALKDINTELKRGSLTMLVGPIGSGKSSFMKAILGELPYQSGTISVSSKNVAYCAQTSWMLNISIRQIICGLIENTPIDENWYRAVLHACALNEDLQHFPEGDESVIGSRGLVLSGGQKQRVALARAVYAKRAIVLLDDVLSALDGVTEDRVVTRLLGSEGLLRQSTVLLFTHATRHLHLADKIIVLDKIGQIAQEGTYEELKATSGYIKDLLIHPPRYAEAIVEQEIVAKTAAPKPPLAANLNSVRKTGDISVYLYYLQHVGWPAGLVFLLGAAGLAFTRTFPQVWLKFWTEANGADISKYISVYVVLAVGSTAFLTLTYAWILVLVIPRAGLRLHKVMLKVIMAAPISFFARTDTGVTINRFSQDLALIDRQLPTMMALVFMSSFFCIAQAALIATGSSYMGITIPFVLAVVYVVQKVYLRTSRQLRHMDLEERSPLYTHFLETLDGLSTIRSFGWQEESRSTNIQRLDRSQRPYYLLYCIQRWLNLVLDLIVALMAIVVIALATQLRSTTSAGAIGIALNSILGFNTSLSNLIDVWTQMETSLGAIVRIKDFEKNTPSENLPGEDGVPPQEWPSSGAVELRNVTAQYGPGMLALQDVSFKISPGQKVGICGRTGSGKSSLILTLLRLLDLKDGSIFVDGIDLSTLPRELIRSRITAIPQDSFILTGTVRHNVDPFGGIPDEQIIEALQKLTLWPILLERGGLNADMQSQPLSQGQQQLFTLARALLHRSSILLLDEATSNVDGNTDALMQRIIREEFATCTIITVAHRMNSITDADIVVVLENGRVAEVGNPRELLKKRSKFAELDGR</sequence>
<proteinExistence type="predicted"/>
<feature type="transmembrane region" description="Helical" evidence="10">
    <location>
        <begin position="39"/>
        <end position="60"/>
    </location>
</feature>
<reference evidence="13 14" key="1">
    <citation type="submission" date="2015-10" db="EMBL/GenBank/DDBJ databases">
        <title>Full genome of DAOMC 229536 Phialocephala scopiformis, a fungal endophyte of spruce producing the potent anti-insectan compound rugulosin.</title>
        <authorList>
            <consortium name="DOE Joint Genome Institute"/>
            <person name="Walker A.K."/>
            <person name="Frasz S.L."/>
            <person name="Seifert K.A."/>
            <person name="Miller J.D."/>
            <person name="Mondo S.J."/>
            <person name="Labutti K."/>
            <person name="Lipzen A."/>
            <person name="Dockter R."/>
            <person name="Kennedy M."/>
            <person name="Grigoriev I.V."/>
            <person name="Spatafora J.W."/>
        </authorList>
    </citation>
    <scope>NUCLEOTIDE SEQUENCE [LARGE SCALE GENOMIC DNA]</scope>
    <source>
        <strain evidence="13 14">CBS 120377</strain>
    </source>
</reference>
<dbReference type="OrthoDB" id="6500128at2759"/>
<dbReference type="Gene3D" id="3.40.50.300">
    <property type="entry name" value="P-loop containing nucleotide triphosphate hydrolases"/>
    <property type="match status" value="2"/>
</dbReference>
<dbReference type="SUPFAM" id="SSF52540">
    <property type="entry name" value="P-loop containing nucleoside triphosphate hydrolases"/>
    <property type="match status" value="2"/>
</dbReference>
<evidence type="ECO:0000256" key="2">
    <source>
        <dbReference type="ARBA" id="ARBA00022448"/>
    </source>
</evidence>
<dbReference type="GO" id="GO:0005886">
    <property type="term" value="C:plasma membrane"/>
    <property type="evidence" value="ECO:0007669"/>
    <property type="project" value="UniProtKB-SubCell"/>
</dbReference>
<dbReference type="FunFam" id="3.40.50.300:FF:000838">
    <property type="entry name" value="ABC multidrug transporter (Eurofung)"/>
    <property type="match status" value="1"/>
</dbReference>
<dbReference type="InterPro" id="IPR027417">
    <property type="entry name" value="P-loop_NTPase"/>
</dbReference>
<comment type="subcellular location">
    <subcellularLocation>
        <location evidence="1">Cell membrane</location>
        <topology evidence="1">Multi-pass membrane protein</topology>
    </subcellularLocation>
</comment>
<evidence type="ECO:0000313" key="13">
    <source>
        <dbReference type="EMBL" id="KUJ15876.1"/>
    </source>
</evidence>
<name>A0A194X6S7_MOLSC</name>
<dbReference type="SUPFAM" id="SSF90123">
    <property type="entry name" value="ABC transporter transmembrane region"/>
    <property type="match status" value="2"/>
</dbReference>
<dbReference type="Pfam" id="PF00005">
    <property type="entry name" value="ABC_tran"/>
    <property type="match status" value="2"/>
</dbReference>
<dbReference type="InterPro" id="IPR056227">
    <property type="entry name" value="TMD0_ABC"/>
</dbReference>
<dbReference type="Proteomes" id="UP000070700">
    <property type="component" value="Unassembled WGS sequence"/>
</dbReference>
<keyword evidence="4 10" id="KW-0812">Transmembrane</keyword>
<accession>A0A194X6S7</accession>
<keyword evidence="7 10" id="KW-1133">Transmembrane helix</keyword>
<dbReference type="InterPro" id="IPR050173">
    <property type="entry name" value="ABC_transporter_C-like"/>
</dbReference>
<feature type="domain" description="ABC transmembrane type-1" evidence="12">
    <location>
        <begin position="282"/>
        <end position="559"/>
    </location>
</feature>
<keyword evidence="8 10" id="KW-0472">Membrane</keyword>
<evidence type="ECO:0000256" key="7">
    <source>
        <dbReference type="ARBA" id="ARBA00022989"/>
    </source>
</evidence>
<feature type="transmembrane region" description="Helical" evidence="10">
    <location>
        <begin position="314"/>
        <end position="335"/>
    </location>
</feature>
<evidence type="ECO:0000256" key="8">
    <source>
        <dbReference type="ARBA" id="ARBA00023136"/>
    </source>
</evidence>
<organism evidence="13 14">
    <name type="scientific">Mollisia scopiformis</name>
    <name type="common">Conifer needle endophyte fungus</name>
    <name type="synonym">Phialocephala scopiformis</name>
    <dbReference type="NCBI Taxonomy" id="149040"/>
    <lineage>
        <taxon>Eukaryota</taxon>
        <taxon>Fungi</taxon>
        <taxon>Dikarya</taxon>
        <taxon>Ascomycota</taxon>
        <taxon>Pezizomycotina</taxon>
        <taxon>Leotiomycetes</taxon>
        <taxon>Helotiales</taxon>
        <taxon>Mollisiaceae</taxon>
        <taxon>Mollisia</taxon>
    </lineage>
</organism>
<feature type="transmembrane region" description="Helical" evidence="10">
    <location>
        <begin position="1005"/>
        <end position="1023"/>
    </location>
</feature>
<feature type="transmembrane region" description="Helical" evidence="10">
    <location>
        <begin position="72"/>
        <end position="93"/>
    </location>
</feature>
<dbReference type="Pfam" id="PF24357">
    <property type="entry name" value="TMD0_ABC"/>
    <property type="match status" value="1"/>
</dbReference>
<keyword evidence="3" id="KW-1003">Cell membrane</keyword>
<dbReference type="GO" id="GO:0005524">
    <property type="term" value="F:ATP binding"/>
    <property type="evidence" value="ECO:0007669"/>
    <property type="project" value="UniProtKB-KW"/>
</dbReference>
<dbReference type="PROSITE" id="PS50929">
    <property type="entry name" value="ABC_TM1F"/>
    <property type="match status" value="2"/>
</dbReference>
<dbReference type="RefSeq" id="XP_018070231.1">
    <property type="nucleotide sequence ID" value="XM_018215146.1"/>
</dbReference>
<keyword evidence="2" id="KW-0813">Transport</keyword>
<dbReference type="InterPro" id="IPR003593">
    <property type="entry name" value="AAA+_ATPase"/>
</dbReference>
<keyword evidence="6" id="KW-0067">ATP-binding</keyword>
<evidence type="ECO:0000256" key="5">
    <source>
        <dbReference type="ARBA" id="ARBA00022741"/>
    </source>
</evidence>
<feature type="transmembrane region" description="Helical" evidence="10">
    <location>
        <begin position="278"/>
        <end position="302"/>
    </location>
</feature>
<evidence type="ECO:0000256" key="6">
    <source>
        <dbReference type="ARBA" id="ARBA00022840"/>
    </source>
</evidence>
<feature type="transmembrane region" description="Helical" evidence="10">
    <location>
        <begin position="387"/>
        <end position="406"/>
    </location>
</feature>
<protein>
    <submittedName>
        <fullName evidence="13">Putative multidrug resistance protein</fullName>
    </submittedName>
</protein>
<evidence type="ECO:0000256" key="10">
    <source>
        <dbReference type="SAM" id="Phobius"/>
    </source>
</evidence>
<dbReference type="InterPro" id="IPR044726">
    <property type="entry name" value="ABCC_6TM_D2"/>
</dbReference>
<dbReference type="CDD" id="cd18580">
    <property type="entry name" value="ABC_6TM_ABCC_D2"/>
    <property type="match status" value="1"/>
</dbReference>
<feature type="transmembrane region" description="Helical" evidence="10">
    <location>
        <begin position="1029"/>
        <end position="1049"/>
    </location>
</feature>
<feature type="transmembrane region" description="Helical" evidence="10">
    <location>
        <begin position="889"/>
        <end position="910"/>
    </location>
</feature>
<evidence type="ECO:0000256" key="9">
    <source>
        <dbReference type="ARBA" id="ARBA00023180"/>
    </source>
</evidence>
<feature type="transmembrane region" description="Helical" evidence="10">
    <location>
        <begin position="930"/>
        <end position="956"/>
    </location>
</feature>
<dbReference type="FunFam" id="1.20.1560.10:FF:000066">
    <property type="entry name" value="ABC multidrug transporter (Eurofung)"/>
    <property type="match status" value="1"/>
</dbReference>
<keyword evidence="9" id="KW-0325">Glycoprotein</keyword>
<keyword evidence="5" id="KW-0547">Nucleotide-binding</keyword>
<dbReference type="PANTHER" id="PTHR24223:SF399">
    <property type="entry name" value="ABC TRANSPORTER ATNG"/>
    <property type="match status" value="1"/>
</dbReference>
<dbReference type="CDD" id="cd03250">
    <property type="entry name" value="ABCC_MRP_domain1"/>
    <property type="match status" value="1"/>
</dbReference>
<dbReference type="InParanoid" id="A0A194X6S7"/>
<feature type="domain" description="ABC transporter" evidence="11">
    <location>
        <begin position="1208"/>
        <end position="1438"/>
    </location>
</feature>
<dbReference type="InterPro" id="IPR017871">
    <property type="entry name" value="ABC_transporter-like_CS"/>
</dbReference>
<dbReference type="PROSITE" id="PS00211">
    <property type="entry name" value="ABC_TRANSPORTER_1"/>
    <property type="match status" value="2"/>
</dbReference>
<dbReference type="CDD" id="cd18579">
    <property type="entry name" value="ABC_6TM_ABCC_D1"/>
    <property type="match status" value="1"/>
</dbReference>
<feature type="transmembrane region" description="Helical" evidence="10">
    <location>
        <begin position="538"/>
        <end position="559"/>
    </location>
</feature>
<feature type="domain" description="ABC transporter" evidence="11">
    <location>
        <begin position="613"/>
        <end position="842"/>
    </location>
</feature>
<dbReference type="InterPro" id="IPR044746">
    <property type="entry name" value="ABCC_6TM_D1"/>
</dbReference>
<feature type="transmembrane region" description="Helical" evidence="10">
    <location>
        <begin position="412"/>
        <end position="431"/>
    </location>
</feature>
<dbReference type="Gene3D" id="1.20.1560.10">
    <property type="entry name" value="ABC transporter type 1, transmembrane domain"/>
    <property type="match status" value="2"/>
</dbReference>
<dbReference type="SMART" id="SM00382">
    <property type="entry name" value="AAA"/>
    <property type="match status" value="2"/>
</dbReference>
<evidence type="ECO:0000313" key="14">
    <source>
        <dbReference type="Proteomes" id="UP000070700"/>
    </source>
</evidence>
<feature type="transmembrane region" description="Helical" evidence="10">
    <location>
        <begin position="495"/>
        <end position="518"/>
    </location>
</feature>
<evidence type="ECO:0000256" key="4">
    <source>
        <dbReference type="ARBA" id="ARBA00022692"/>
    </source>
</evidence>
<dbReference type="InterPro" id="IPR003439">
    <property type="entry name" value="ABC_transporter-like_ATP-bd"/>
</dbReference>
<evidence type="ECO:0000256" key="3">
    <source>
        <dbReference type="ARBA" id="ARBA00022475"/>
    </source>
</evidence>
<dbReference type="InterPro" id="IPR036640">
    <property type="entry name" value="ABC1_TM_sf"/>
</dbReference>
<dbReference type="KEGG" id="psco:LY89DRAFT_685777"/>
<dbReference type="GeneID" id="28824872"/>
<gene>
    <name evidence="13" type="ORF">LY89DRAFT_685777</name>
</gene>
<dbReference type="GO" id="GO:0140359">
    <property type="term" value="F:ABC-type transporter activity"/>
    <property type="evidence" value="ECO:0007669"/>
    <property type="project" value="InterPro"/>
</dbReference>
<keyword evidence="14" id="KW-1185">Reference proteome</keyword>
<feature type="domain" description="ABC transmembrane type-1" evidence="12">
    <location>
        <begin position="895"/>
        <end position="1171"/>
    </location>
</feature>
<feature type="transmembrane region" description="Helical" evidence="10">
    <location>
        <begin position="1113"/>
        <end position="1133"/>
    </location>
</feature>
<dbReference type="PANTHER" id="PTHR24223">
    <property type="entry name" value="ATP-BINDING CASSETTE SUB-FAMILY C"/>
    <property type="match status" value="1"/>
</dbReference>
<evidence type="ECO:0000256" key="1">
    <source>
        <dbReference type="ARBA" id="ARBA00004651"/>
    </source>
</evidence>
<feature type="transmembrane region" description="Helical" evidence="10">
    <location>
        <begin position="162"/>
        <end position="180"/>
    </location>
</feature>